<sequence>MLKKRICFFLKNFFFFQRFFVLDNGMLKYSKSPIDIQKGKVHGSIDVGLSVMSIKKKARRIDLDTEEHIYHLKVKSQDSFDAWVSKLRHHRLYRQNEIVRSPRDASFHIFPSASTTESSPAANVSDGKVQQNSFPWQSPIPCSNSLPATCTTGQSKVAAWLQDSEEMDRCAEDLAHCQSNLVELSKLLQNLEILQRTQSAPNFTDMQANCVDISKKDKRVTRRWRTKSVSKDAKIQLQEGPAPKGQFSTTRRRQRLAAAVATTVPFSATMSPVRLHSSNPNLCADIEFQTPPSHVTDPLECSTEYMKLQEEFCLMAQKVHSLLKSAFNSIAIEKEKLKQIVSEQDLTGHNAQIAHLRQSLSQTGEQIHVSLPLSQQVSNESRLSMSESVSEFFDAQEVLLSASSSENEASDDESYISDVSDNISEDNTSVADNISRQILNGELTGGAFRNGRRTCLPAPSPDTSNINLWNILRNNIGKDLSKVSMPVELNEPLNTLQHLCEELEYSELLDKAAETDDPYERMVINLVYIEGVRRVQEGKAVVQLKASSETRIQSPSLLPIPSAILRIQAKLLTTTLKMQSAHPGQGTWACLSKVLNTESISGSSSTVNMLPASSLFFEKSGLCYPK</sequence>
<reference evidence="2" key="2">
    <citation type="submission" date="2025-09" db="UniProtKB">
        <authorList>
            <consortium name="Ensembl"/>
        </authorList>
    </citation>
    <scope>IDENTIFICATION</scope>
</reference>
<dbReference type="InterPro" id="IPR037239">
    <property type="entry name" value="OSBP_sf"/>
</dbReference>
<dbReference type="SUPFAM" id="SSF144000">
    <property type="entry name" value="Oxysterol-binding protein-like"/>
    <property type="match status" value="1"/>
</dbReference>
<name>A0A8B9RZ32_9AVES</name>
<dbReference type="Pfam" id="PF01237">
    <property type="entry name" value="Oxysterol_BP"/>
    <property type="match status" value="1"/>
</dbReference>
<dbReference type="SUPFAM" id="SSF50729">
    <property type="entry name" value="PH domain-like"/>
    <property type="match status" value="1"/>
</dbReference>
<dbReference type="Gene3D" id="2.30.29.30">
    <property type="entry name" value="Pleckstrin-homology domain (PH domain)/Phosphotyrosine-binding domain (PTB)"/>
    <property type="match status" value="1"/>
</dbReference>
<protein>
    <submittedName>
        <fullName evidence="2">Oxysterol binding protein like 6</fullName>
    </submittedName>
</protein>
<keyword evidence="3" id="KW-1185">Reference proteome</keyword>
<proteinExistence type="predicted"/>
<dbReference type="GO" id="GO:0005829">
    <property type="term" value="C:cytosol"/>
    <property type="evidence" value="ECO:0007669"/>
    <property type="project" value="TreeGrafter"/>
</dbReference>
<reference evidence="2" key="1">
    <citation type="submission" date="2025-08" db="UniProtKB">
        <authorList>
            <consortium name="Ensembl"/>
        </authorList>
    </citation>
    <scope>IDENTIFICATION</scope>
</reference>
<dbReference type="GO" id="GO:0005886">
    <property type="term" value="C:plasma membrane"/>
    <property type="evidence" value="ECO:0007669"/>
    <property type="project" value="TreeGrafter"/>
</dbReference>
<organism evidence="2 3">
    <name type="scientific">Accipiter nisus</name>
    <name type="common">Eurasian sparrowhawk</name>
    <dbReference type="NCBI Taxonomy" id="211598"/>
    <lineage>
        <taxon>Eukaryota</taxon>
        <taxon>Metazoa</taxon>
        <taxon>Chordata</taxon>
        <taxon>Craniata</taxon>
        <taxon>Vertebrata</taxon>
        <taxon>Euteleostomi</taxon>
        <taxon>Archelosauria</taxon>
        <taxon>Archosauria</taxon>
        <taxon>Dinosauria</taxon>
        <taxon>Saurischia</taxon>
        <taxon>Theropoda</taxon>
        <taxon>Coelurosauria</taxon>
        <taxon>Aves</taxon>
        <taxon>Neognathae</taxon>
        <taxon>Neoaves</taxon>
        <taxon>Telluraves</taxon>
        <taxon>Accipitrimorphae</taxon>
        <taxon>Accipitriformes</taxon>
        <taxon>Accipitridae</taxon>
        <taxon>Accipitrinae</taxon>
        <taxon>Accipiter</taxon>
    </lineage>
</organism>
<dbReference type="Pfam" id="PF15409">
    <property type="entry name" value="PH_8"/>
    <property type="match status" value="1"/>
</dbReference>
<evidence type="ECO:0000313" key="3">
    <source>
        <dbReference type="Proteomes" id="UP000694541"/>
    </source>
</evidence>
<dbReference type="CDD" id="cd13287">
    <property type="entry name" value="PH_ORP3_ORP6_ORP7"/>
    <property type="match status" value="1"/>
</dbReference>
<dbReference type="PANTHER" id="PTHR10972">
    <property type="entry name" value="OXYSTEROL-BINDING PROTEIN-RELATED"/>
    <property type="match status" value="1"/>
</dbReference>
<evidence type="ECO:0000259" key="1">
    <source>
        <dbReference type="Pfam" id="PF15409"/>
    </source>
</evidence>
<dbReference type="InterPro" id="IPR000648">
    <property type="entry name" value="Oxysterol-bd"/>
</dbReference>
<dbReference type="InterPro" id="IPR041680">
    <property type="entry name" value="PH_8"/>
</dbReference>
<dbReference type="Proteomes" id="UP000694541">
    <property type="component" value="Unplaced"/>
</dbReference>
<dbReference type="GO" id="GO:0031965">
    <property type="term" value="C:nuclear membrane"/>
    <property type="evidence" value="ECO:0007669"/>
    <property type="project" value="TreeGrafter"/>
</dbReference>
<dbReference type="GO" id="GO:0097038">
    <property type="term" value="C:perinuclear endoplasmic reticulum"/>
    <property type="evidence" value="ECO:0007669"/>
    <property type="project" value="TreeGrafter"/>
</dbReference>
<dbReference type="AlphaFoldDB" id="A0A8B9RZ32"/>
<evidence type="ECO:0000313" key="2">
    <source>
        <dbReference type="Ensembl" id="ENSANIP00000021338.1"/>
    </source>
</evidence>
<dbReference type="FunFam" id="2.30.29.30:FF:000011">
    <property type="entry name" value="Oxysterol-binding protein"/>
    <property type="match status" value="1"/>
</dbReference>
<accession>A0A8B9RZ32</accession>
<dbReference type="Ensembl" id="ENSANIT00000022040.1">
    <property type="protein sequence ID" value="ENSANIP00000021338.1"/>
    <property type="gene ID" value="ENSANIG00000014353.1"/>
</dbReference>
<dbReference type="PANTHER" id="PTHR10972:SF76">
    <property type="entry name" value="OXYSTEROL-BINDING PROTEIN-RELATED PROTEIN 6"/>
    <property type="match status" value="1"/>
</dbReference>
<dbReference type="InterPro" id="IPR011993">
    <property type="entry name" value="PH-like_dom_sf"/>
</dbReference>
<feature type="domain" description="Pleckstrin homology" evidence="1">
    <location>
        <begin position="15"/>
        <end position="89"/>
    </location>
</feature>
<dbReference type="GO" id="GO:0015485">
    <property type="term" value="F:cholesterol binding"/>
    <property type="evidence" value="ECO:0007669"/>
    <property type="project" value="TreeGrafter"/>
</dbReference>